<evidence type="ECO:0000313" key="1">
    <source>
        <dbReference type="EMBL" id="MBB4028056.1"/>
    </source>
</evidence>
<reference evidence="1 2" key="1">
    <citation type="submission" date="2020-08" db="EMBL/GenBank/DDBJ databases">
        <title>Genomic Encyclopedia of Type Strains, Phase IV (KMG-IV): sequencing the most valuable type-strain genomes for metagenomic binning, comparative biology and taxonomic classification.</title>
        <authorList>
            <person name="Goeker M."/>
        </authorList>
    </citation>
    <scope>NUCLEOTIDE SEQUENCE [LARGE SCALE GENOMIC DNA]</scope>
    <source>
        <strain evidence="1 2">DSM 105721</strain>
    </source>
</reference>
<dbReference type="EMBL" id="JACIES010000016">
    <property type="protein sequence ID" value="MBB4028056.1"/>
    <property type="molecule type" value="Genomic_DNA"/>
</dbReference>
<dbReference type="PROSITE" id="PS51257">
    <property type="entry name" value="PROKAR_LIPOPROTEIN"/>
    <property type="match status" value="1"/>
</dbReference>
<gene>
    <name evidence="1" type="ORF">GGR14_003879</name>
</gene>
<sequence>MRNITYIFTGCLFVLFGMGLISCNEQDYKLFDSSRTGIYFTEDSVVYSFGVTKLEVTSYEMKLPVKIMGAPVKEVRSFKVEAVAAKTTAEAGVHYTLPTELIIEPDSVNGVLPVTVLREHLGSDGYWQVAFRLLSTDDFEPEAEVGTVSIASFNNIVEPPQWKDWSGKVVWPNYKLGVWDPVKWVKFMEYFRAMEQTAPATYKGMVDMYGPNLENVQYGWMDEYNYAATKYILIPMYDFFAANPELLQSGKNDIPKPY</sequence>
<protein>
    <recommendedName>
        <fullName evidence="3">DUF4843 domain-containing protein</fullName>
    </recommendedName>
</protein>
<name>A0A7W6N0I3_9BACT</name>
<dbReference type="RefSeq" id="WP_167513948.1">
    <property type="nucleotide sequence ID" value="NZ_AP028155.1"/>
</dbReference>
<keyword evidence="2" id="KW-1185">Reference proteome</keyword>
<dbReference type="Proteomes" id="UP000546007">
    <property type="component" value="Unassembled WGS sequence"/>
</dbReference>
<dbReference type="AlphaFoldDB" id="A0A7W6N0I3"/>
<dbReference type="InterPro" id="IPR032299">
    <property type="entry name" value="DUF4843"/>
</dbReference>
<organism evidence="1 2">
    <name type="scientific">Butyricimonas faecihominis</name>
    <dbReference type="NCBI Taxonomy" id="1472416"/>
    <lineage>
        <taxon>Bacteria</taxon>
        <taxon>Pseudomonadati</taxon>
        <taxon>Bacteroidota</taxon>
        <taxon>Bacteroidia</taxon>
        <taxon>Bacteroidales</taxon>
        <taxon>Odoribacteraceae</taxon>
        <taxon>Butyricimonas</taxon>
    </lineage>
</organism>
<accession>A0A7W6N0I3</accession>
<dbReference type="GeneID" id="93101706"/>
<evidence type="ECO:0000313" key="2">
    <source>
        <dbReference type="Proteomes" id="UP000546007"/>
    </source>
</evidence>
<comment type="caution">
    <text evidence="1">The sequence shown here is derived from an EMBL/GenBank/DDBJ whole genome shotgun (WGS) entry which is preliminary data.</text>
</comment>
<proteinExistence type="predicted"/>
<dbReference type="Pfam" id="PF16132">
    <property type="entry name" value="DUF4843"/>
    <property type="match status" value="1"/>
</dbReference>
<evidence type="ECO:0008006" key="3">
    <source>
        <dbReference type="Google" id="ProtNLM"/>
    </source>
</evidence>